<organism evidence="3 4">
    <name type="scientific">Acidithiobacillus thiooxidans</name>
    <name type="common">Thiobacillus thiooxidans</name>
    <dbReference type="NCBI Taxonomy" id="930"/>
    <lineage>
        <taxon>Bacteria</taxon>
        <taxon>Pseudomonadati</taxon>
        <taxon>Pseudomonadota</taxon>
        <taxon>Acidithiobacillia</taxon>
        <taxon>Acidithiobacillales</taxon>
        <taxon>Acidithiobacillaceae</taxon>
        <taxon>Acidithiobacillus</taxon>
    </lineage>
</organism>
<keyword evidence="1" id="KW-0812">Transmembrane</keyword>
<dbReference type="PROSITE" id="PS51736">
    <property type="entry name" value="RECOMBINASES_3"/>
    <property type="match status" value="1"/>
</dbReference>
<dbReference type="RefSeq" id="WP_031572416.1">
    <property type="nucleotide sequence ID" value="NZ_JABBDW010000075.1"/>
</dbReference>
<reference evidence="3" key="1">
    <citation type="journal article" date="2016" name="Int. J. Mol. Sci.">
        <title>Comparative genomics of the extreme acidophile Acidithiobacillus thiooxidans reveals intraspecific divergence and niche adaptation.</title>
        <authorList>
            <person name="Zhang X."/>
            <person name="Feng X."/>
            <person name="Tao J."/>
            <person name="Ma L."/>
            <person name="Xiao Y."/>
            <person name="Liang Y."/>
            <person name="Liu X."/>
            <person name="Yin H."/>
        </authorList>
    </citation>
    <scope>NUCLEOTIDE SEQUENCE [LARGE SCALE GENOMIC DNA]</scope>
    <source>
        <strain evidence="3">DXS-W</strain>
    </source>
</reference>
<proteinExistence type="predicted"/>
<name>A0A1C2IP22_ACITH</name>
<dbReference type="GO" id="GO:0000150">
    <property type="term" value="F:DNA strand exchange activity"/>
    <property type="evidence" value="ECO:0007669"/>
    <property type="project" value="InterPro"/>
</dbReference>
<comment type="caution">
    <text evidence="3">The sequence shown here is derived from an EMBL/GenBank/DDBJ whole genome shotgun (WGS) entry which is preliminary data.</text>
</comment>
<evidence type="ECO:0000313" key="4">
    <source>
        <dbReference type="Proteomes" id="UP000095008"/>
    </source>
</evidence>
<keyword evidence="1" id="KW-0472">Membrane</keyword>
<evidence type="ECO:0000259" key="2">
    <source>
        <dbReference type="PROSITE" id="PS51736"/>
    </source>
</evidence>
<dbReference type="SUPFAM" id="SSF53041">
    <property type="entry name" value="Resolvase-like"/>
    <property type="match status" value="1"/>
</dbReference>
<dbReference type="GO" id="GO:0003677">
    <property type="term" value="F:DNA binding"/>
    <property type="evidence" value="ECO:0007669"/>
    <property type="project" value="InterPro"/>
</dbReference>
<evidence type="ECO:0000256" key="1">
    <source>
        <dbReference type="SAM" id="Phobius"/>
    </source>
</evidence>
<keyword evidence="4" id="KW-1185">Reference proteome</keyword>
<dbReference type="Proteomes" id="UP000095008">
    <property type="component" value="Unassembled WGS sequence"/>
</dbReference>
<accession>A0A1C2IP22</accession>
<dbReference type="AlphaFoldDB" id="A0A1C2IP22"/>
<dbReference type="Pfam" id="PF00239">
    <property type="entry name" value="Resolvase"/>
    <property type="match status" value="1"/>
</dbReference>
<feature type="transmembrane region" description="Helical" evidence="1">
    <location>
        <begin position="6"/>
        <end position="24"/>
    </location>
</feature>
<dbReference type="EMBL" id="LWRY01000053">
    <property type="protein sequence ID" value="OCX74001.1"/>
    <property type="molecule type" value="Genomic_DNA"/>
</dbReference>
<sequence>MQDSILTLAELETLGVAFVVLGHIDMRTPMGYMMAHLLSAVAEFEREFIREHDRSGLVNATPKKRAWVAPARSRGKWTRACL</sequence>
<protein>
    <recommendedName>
        <fullName evidence="2">Resolvase/invertase-type recombinase catalytic domain-containing protein</fullName>
    </recommendedName>
</protein>
<dbReference type="InterPro" id="IPR006119">
    <property type="entry name" value="Resolv_N"/>
</dbReference>
<feature type="domain" description="Resolvase/invertase-type recombinase catalytic" evidence="2">
    <location>
        <begin position="1"/>
        <end position="64"/>
    </location>
</feature>
<dbReference type="InterPro" id="IPR036162">
    <property type="entry name" value="Resolvase-like_N_sf"/>
</dbReference>
<gene>
    <name evidence="3" type="ORF">A6M23_07080</name>
</gene>
<keyword evidence="1" id="KW-1133">Transmembrane helix</keyword>
<dbReference type="Gene3D" id="3.40.50.1390">
    <property type="entry name" value="Resolvase, N-terminal catalytic domain"/>
    <property type="match status" value="1"/>
</dbReference>
<evidence type="ECO:0000313" key="3">
    <source>
        <dbReference type="EMBL" id="OCX74001.1"/>
    </source>
</evidence>